<evidence type="ECO:0000256" key="1">
    <source>
        <dbReference type="SAM" id="MobiDB-lite"/>
    </source>
</evidence>
<evidence type="ECO:0000313" key="2">
    <source>
        <dbReference type="EMBL" id="KAA1078946.1"/>
    </source>
</evidence>
<dbReference type="Proteomes" id="UP000325313">
    <property type="component" value="Unassembled WGS sequence"/>
</dbReference>
<proteinExistence type="predicted"/>
<feature type="region of interest" description="Disordered" evidence="1">
    <location>
        <begin position="103"/>
        <end position="123"/>
    </location>
</feature>
<accession>A0A5B0MSE2</accession>
<organism evidence="2 3">
    <name type="scientific">Puccinia graminis f. sp. tritici</name>
    <dbReference type="NCBI Taxonomy" id="56615"/>
    <lineage>
        <taxon>Eukaryota</taxon>
        <taxon>Fungi</taxon>
        <taxon>Dikarya</taxon>
        <taxon>Basidiomycota</taxon>
        <taxon>Pucciniomycotina</taxon>
        <taxon>Pucciniomycetes</taxon>
        <taxon>Pucciniales</taxon>
        <taxon>Pucciniaceae</taxon>
        <taxon>Puccinia</taxon>
    </lineage>
</organism>
<dbReference type="EMBL" id="VDEP01000445">
    <property type="protein sequence ID" value="KAA1078946.1"/>
    <property type="molecule type" value="Genomic_DNA"/>
</dbReference>
<protein>
    <submittedName>
        <fullName evidence="2">Uncharacterized protein</fullName>
    </submittedName>
</protein>
<reference evidence="2 3" key="1">
    <citation type="submission" date="2019-05" db="EMBL/GenBank/DDBJ databases">
        <title>Emergence of the Ug99 lineage of the wheat stem rust pathogen through somatic hybridization.</title>
        <authorList>
            <person name="Li F."/>
            <person name="Upadhyaya N.M."/>
            <person name="Sperschneider J."/>
            <person name="Matny O."/>
            <person name="Nguyen-Phuc H."/>
            <person name="Mago R."/>
            <person name="Raley C."/>
            <person name="Miller M.E."/>
            <person name="Silverstein K.A.T."/>
            <person name="Henningsen E."/>
            <person name="Hirsch C.D."/>
            <person name="Visser B."/>
            <person name="Pretorius Z.A."/>
            <person name="Steffenson B.J."/>
            <person name="Schwessinger B."/>
            <person name="Dodds P.N."/>
            <person name="Figueroa M."/>
        </authorList>
    </citation>
    <scope>NUCLEOTIDE SEQUENCE [LARGE SCALE GENOMIC DNA]</scope>
    <source>
        <strain evidence="2 3">Ug99</strain>
    </source>
</reference>
<name>A0A5B0MSE2_PUCGR</name>
<comment type="caution">
    <text evidence="2">The sequence shown here is derived from an EMBL/GenBank/DDBJ whole genome shotgun (WGS) entry which is preliminary data.</text>
</comment>
<evidence type="ECO:0000313" key="3">
    <source>
        <dbReference type="Proteomes" id="UP000325313"/>
    </source>
</evidence>
<gene>
    <name evidence="2" type="ORF">PGTUg99_010169</name>
</gene>
<sequence>MTTISPWGVMLIHANFQAEGWAPSLPKVEPIGGMGLGRGASCSDASSINYYTYPGAETCCDVVQFMHLQYTVCDTKPNRDISDRDDPSCRSSSLLALLKLRPPQTPRPYSVTNTQNPFYRQHPFTPKKLPPEIPFSYI</sequence>
<dbReference type="AlphaFoldDB" id="A0A5B0MSE2"/>